<evidence type="ECO:0000313" key="3">
    <source>
        <dbReference type="Proteomes" id="UP000294856"/>
    </source>
</evidence>
<dbReference type="STRING" id="1210063.GCA_001612665_02554"/>
<dbReference type="PANTHER" id="PTHR43581:SF2">
    <property type="entry name" value="EXCINUCLEASE ATPASE SUBUNIT"/>
    <property type="match status" value="1"/>
</dbReference>
<dbReference type="GO" id="GO:0016887">
    <property type="term" value="F:ATP hydrolysis activity"/>
    <property type="evidence" value="ECO:0007669"/>
    <property type="project" value="InterPro"/>
</dbReference>
<accession>A0A4R1FVW7</accession>
<name>A0A4R1FVW7_9NOCA</name>
<reference evidence="2 3" key="1">
    <citation type="submission" date="2019-03" db="EMBL/GenBank/DDBJ databases">
        <title>Genomic Encyclopedia of Type Strains, Phase IV (KMG-IV): sequencing the most valuable type-strain genomes for metagenomic binning, comparative biology and taxonomic classification.</title>
        <authorList>
            <person name="Goeker M."/>
        </authorList>
    </citation>
    <scope>NUCLEOTIDE SEQUENCE [LARGE SCALE GENOMIC DNA]</scope>
    <source>
        <strain evidence="2 3">DSM 44684</strain>
    </source>
</reference>
<gene>
    <name evidence="2" type="ORF">DFR71_0537</name>
</gene>
<dbReference type="Proteomes" id="UP000294856">
    <property type="component" value="Unassembled WGS sequence"/>
</dbReference>
<dbReference type="SUPFAM" id="SSF52540">
    <property type="entry name" value="P-loop containing nucleoside triphosphate hydrolases"/>
    <property type="match status" value="1"/>
</dbReference>
<keyword evidence="3" id="KW-1185">Reference proteome</keyword>
<sequence>MQLTELKIEGIRGFSHGEQATSLSFIQPDGSVPKWIVVAGRNGSGKSTFLQAIALAIAGPSVARLLAETFQDWIRDGDTLAFVSARLRFSADDIFGQQGRRPRFDPLVALRWERTEVGPEPELYAAPGKGWSPLRGPWAENARGWFTAGYGPFRRLSPASNDALRLMMQPGRPAALASLFREDASMSESVQWLQQLYLRRLEGSAEAARLEELVMRLLDDGLLPDGMRVRKVDSAGLWVTTPDSRELALKSLSDGYRTVAGLVLDLVKQLSTSFDVVRYEEKDGVVTILHEGVVLIDEIDVHLHVEWQKSIGFWMKEHFPNIQFVVTTHSPFVCQAADEGGLIRLSPAWAPGPAAEVVTGEVFNRVVNGTVDEAVLTDLFGLDSTLSVASRDARNRLAEIEAAALHRDLSALEVSTLADLRSKLPTSQADRADQALMVHRRSGNE</sequence>
<dbReference type="EMBL" id="SMFR01000001">
    <property type="protein sequence ID" value="TCJ99556.1"/>
    <property type="molecule type" value="Genomic_DNA"/>
</dbReference>
<dbReference type="InterPro" id="IPR027417">
    <property type="entry name" value="P-loop_NTPase"/>
</dbReference>
<organism evidence="2 3">
    <name type="scientific">Nocardia alba</name>
    <dbReference type="NCBI Taxonomy" id="225051"/>
    <lineage>
        <taxon>Bacteria</taxon>
        <taxon>Bacillati</taxon>
        <taxon>Actinomycetota</taxon>
        <taxon>Actinomycetes</taxon>
        <taxon>Mycobacteriales</taxon>
        <taxon>Nocardiaceae</taxon>
        <taxon>Nocardia</taxon>
    </lineage>
</organism>
<evidence type="ECO:0000259" key="1">
    <source>
        <dbReference type="Pfam" id="PF13304"/>
    </source>
</evidence>
<dbReference type="Gene3D" id="3.40.50.300">
    <property type="entry name" value="P-loop containing nucleotide triphosphate hydrolases"/>
    <property type="match status" value="2"/>
</dbReference>
<dbReference type="GO" id="GO:0005524">
    <property type="term" value="F:ATP binding"/>
    <property type="evidence" value="ECO:0007669"/>
    <property type="project" value="InterPro"/>
</dbReference>
<dbReference type="PANTHER" id="PTHR43581">
    <property type="entry name" value="ATP/GTP PHOSPHATASE"/>
    <property type="match status" value="1"/>
</dbReference>
<protein>
    <submittedName>
        <fullName evidence="2">AAA domain-containing protein</fullName>
    </submittedName>
</protein>
<dbReference type="InterPro" id="IPR051396">
    <property type="entry name" value="Bact_Antivir_Def_Nuclease"/>
</dbReference>
<proteinExistence type="predicted"/>
<dbReference type="Pfam" id="PF13304">
    <property type="entry name" value="AAA_21"/>
    <property type="match status" value="1"/>
</dbReference>
<dbReference type="AlphaFoldDB" id="A0A4R1FVW7"/>
<evidence type="ECO:0000313" key="2">
    <source>
        <dbReference type="EMBL" id="TCJ99556.1"/>
    </source>
</evidence>
<dbReference type="InterPro" id="IPR003959">
    <property type="entry name" value="ATPase_AAA_core"/>
</dbReference>
<dbReference type="RefSeq" id="WP_067449458.1">
    <property type="nucleotide sequence ID" value="NZ_SMFR01000001.1"/>
</dbReference>
<feature type="domain" description="ATPase AAA-type core" evidence="1">
    <location>
        <begin position="37"/>
        <end position="333"/>
    </location>
</feature>
<comment type="caution">
    <text evidence="2">The sequence shown here is derived from an EMBL/GenBank/DDBJ whole genome shotgun (WGS) entry which is preliminary data.</text>
</comment>